<dbReference type="OrthoDB" id="422637at2759"/>
<evidence type="ECO:0000313" key="2">
    <source>
        <dbReference type="Proteomes" id="UP001150925"/>
    </source>
</evidence>
<dbReference type="EMBL" id="JANBPY010001377">
    <property type="protein sequence ID" value="KAJ1960297.1"/>
    <property type="molecule type" value="Genomic_DNA"/>
</dbReference>
<evidence type="ECO:0000313" key="1">
    <source>
        <dbReference type="EMBL" id="KAJ1960297.1"/>
    </source>
</evidence>
<dbReference type="InterPro" id="IPR052107">
    <property type="entry name" value="HEAT6"/>
</dbReference>
<name>A0A9W8AT66_9FUNG</name>
<proteinExistence type="predicted"/>
<keyword evidence="2" id="KW-1185">Reference proteome</keyword>
<accession>A0A9W8AT66</accession>
<gene>
    <name evidence="1" type="ORF">IWQ62_004283</name>
</gene>
<comment type="caution">
    <text evidence="1">The sequence shown here is derived from an EMBL/GenBank/DDBJ whole genome shotgun (WGS) entry which is preliminary data.</text>
</comment>
<organism evidence="1 2">
    <name type="scientific">Dispira parvispora</name>
    <dbReference type="NCBI Taxonomy" id="1520584"/>
    <lineage>
        <taxon>Eukaryota</taxon>
        <taxon>Fungi</taxon>
        <taxon>Fungi incertae sedis</taxon>
        <taxon>Zoopagomycota</taxon>
        <taxon>Kickxellomycotina</taxon>
        <taxon>Dimargaritomycetes</taxon>
        <taxon>Dimargaritales</taxon>
        <taxon>Dimargaritaceae</taxon>
        <taxon>Dispira</taxon>
    </lineage>
</organism>
<dbReference type="PANTHER" id="PTHR13366">
    <property type="entry name" value="MALARIA ANTIGEN-RELATED"/>
    <property type="match status" value="1"/>
</dbReference>
<dbReference type="Proteomes" id="UP001150925">
    <property type="component" value="Unassembled WGS sequence"/>
</dbReference>
<dbReference type="Gene3D" id="1.25.10.10">
    <property type="entry name" value="Leucine-rich Repeat Variant"/>
    <property type="match status" value="1"/>
</dbReference>
<dbReference type="AlphaFoldDB" id="A0A9W8AT66"/>
<dbReference type="SUPFAM" id="SSF48371">
    <property type="entry name" value="ARM repeat"/>
    <property type="match status" value="1"/>
</dbReference>
<dbReference type="InterPro" id="IPR011989">
    <property type="entry name" value="ARM-like"/>
</dbReference>
<dbReference type="InterPro" id="IPR016024">
    <property type="entry name" value="ARM-type_fold"/>
</dbReference>
<sequence length="438" mass="48761">LLSHVESHFATQPPTLQTTSLQLLRALVPSPSPTETWDSPLNAATWSNYVDQFVVPTLDSDHEPLRIASYELVAATTPTLVKGLHPVQRKILIAHLILNGTQHDDNTVQTSAFRTLGFLAVLDTFRDDLCFVMDVLEKCRQKLTNCPLTLRIKVAWTLANLTDALVWNQMHPDECSDDLSDWLTPSLLQELVNTAESVLQGDEKIRMSGLRATGNLFYLAPSTWFTKYHALVNRVMGSVIKCIKSGPFKVRWNACHAVGRMLANPAFPTDQPYCDWSGDLLKGLLGALQQHKNHKVRINAAQALTQPTRWQQYGVKLECWHSVVDTLVSTLRTVLGELLQQLATVQEMEDVSVGESLEDLVRQAVNTFTVPVGWPSTCRYTVNLAEGLASTMDHLRKLTGDEKVTPPVSLAQFDPLLDWVNQLKQAGILPVVETAQNA</sequence>
<protein>
    <submittedName>
        <fullName evidence="1">Uncharacterized protein</fullName>
    </submittedName>
</protein>
<feature type="non-terminal residue" evidence="1">
    <location>
        <position position="1"/>
    </location>
</feature>
<dbReference type="PANTHER" id="PTHR13366:SF0">
    <property type="entry name" value="HEAT REPEAT-CONTAINING PROTEIN 6"/>
    <property type="match status" value="1"/>
</dbReference>
<reference evidence="1" key="1">
    <citation type="submission" date="2022-07" db="EMBL/GenBank/DDBJ databases">
        <title>Phylogenomic reconstructions and comparative analyses of Kickxellomycotina fungi.</title>
        <authorList>
            <person name="Reynolds N.K."/>
            <person name="Stajich J.E."/>
            <person name="Barry K."/>
            <person name="Grigoriev I.V."/>
            <person name="Crous P."/>
            <person name="Smith M.E."/>
        </authorList>
    </citation>
    <scope>NUCLEOTIDE SEQUENCE</scope>
    <source>
        <strain evidence="1">RSA 1196</strain>
    </source>
</reference>